<dbReference type="InterPro" id="IPR036390">
    <property type="entry name" value="WH_DNA-bd_sf"/>
</dbReference>
<evidence type="ECO:0000259" key="4">
    <source>
        <dbReference type="PROSITE" id="PS50995"/>
    </source>
</evidence>
<dbReference type="RefSeq" id="WP_073056476.1">
    <property type="nucleotide sequence ID" value="NZ_FQUP01000004.1"/>
</dbReference>
<dbReference type="Proteomes" id="UP000184485">
    <property type="component" value="Unassembled WGS sequence"/>
</dbReference>
<keyword evidence="1" id="KW-0805">Transcription regulation</keyword>
<dbReference type="GO" id="GO:0003700">
    <property type="term" value="F:DNA-binding transcription factor activity"/>
    <property type="evidence" value="ECO:0007669"/>
    <property type="project" value="InterPro"/>
</dbReference>
<dbReference type="GO" id="GO:0006950">
    <property type="term" value="P:response to stress"/>
    <property type="evidence" value="ECO:0007669"/>
    <property type="project" value="TreeGrafter"/>
</dbReference>
<dbReference type="InterPro" id="IPR000835">
    <property type="entry name" value="HTH_MarR-typ"/>
</dbReference>
<dbReference type="SUPFAM" id="SSF46785">
    <property type="entry name" value="Winged helix' DNA-binding domain"/>
    <property type="match status" value="1"/>
</dbReference>
<sequence length="150" mass="16643">MAATVEDPLGFVLVDVARLLRRRFEKALENAGLGLTVAEARTLAFVSRRPGLRQSTLAEELCVEPMTLVGFLDRLEAAGLVERIQDPADRRAKLIRLTPTAANIVRRIRSIGKAVREEAERGVDPDVLETMRLTLLKMQDNIMKAPEPVS</sequence>
<keyword evidence="6" id="KW-1185">Reference proteome</keyword>
<feature type="domain" description="HTH marR-type" evidence="4">
    <location>
        <begin position="6"/>
        <end position="140"/>
    </location>
</feature>
<protein>
    <submittedName>
        <fullName evidence="5">DNA-binding transcriptional regulator, MarR family</fullName>
    </submittedName>
</protein>
<dbReference type="PROSITE" id="PS50995">
    <property type="entry name" value="HTH_MARR_2"/>
    <property type="match status" value="1"/>
</dbReference>
<name>A0A1M5IYU1_9HYPH</name>
<organism evidence="5 6">
    <name type="scientific">Kaistia soli DSM 19436</name>
    <dbReference type="NCBI Taxonomy" id="1122133"/>
    <lineage>
        <taxon>Bacteria</taxon>
        <taxon>Pseudomonadati</taxon>
        <taxon>Pseudomonadota</taxon>
        <taxon>Alphaproteobacteria</taxon>
        <taxon>Hyphomicrobiales</taxon>
        <taxon>Kaistiaceae</taxon>
        <taxon>Kaistia</taxon>
    </lineage>
</organism>
<dbReference type="InterPro" id="IPR023187">
    <property type="entry name" value="Tscrpt_reg_MarR-type_CS"/>
</dbReference>
<dbReference type="STRING" id="1122133.SAMN02745157_4047"/>
<dbReference type="EMBL" id="FQUP01000004">
    <property type="protein sequence ID" value="SHG33474.1"/>
    <property type="molecule type" value="Genomic_DNA"/>
</dbReference>
<dbReference type="PANTHER" id="PTHR33164">
    <property type="entry name" value="TRANSCRIPTIONAL REGULATOR, MARR FAMILY"/>
    <property type="match status" value="1"/>
</dbReference>
<dbReference type="SMART" id="SM00347">
    <property type="entry name" value="HTH_MARR"/>
    <property type="match status" value="1"/>
</dbReference>
<accession>A0A1M5IYU1</accession>
<dbReference type="OrthoDB" id="582199at2"/>
<evidence type="ECO:0000313" key="5">
    <source>
        <dbReference type="EMBL" id="SHG33474.1"/>
    </source>
</evidence>
<proteinExistence type="predicted"/>
<dbReference type="Gene3D" id="1.10.10.10">
    <property type="entry name" value="Winged helix-like DNA-binding domain superfamily/Winged helix DNA-binding domain"/>
    <property type="match status" value="1"/>
</dbReference>
<evidence type="ECO:0000256" key="2">
    <source>
        <dbReference type="ARBA" id="ARBA00023125"/>
    </source>
</evidence>
<evidence type="ECO:0000313" key="6">
    <source>
        <dbReference type="Proteomes" id="UP000184485"/>
    </source>
</evidence>
<reference evidence="5 6" key="1">
    <citation type="submission" date="2016-11" db="EMBL/GenBank/DDBJ databases">
        <authorList>
            <person name="Jaros S."/>
            <person name="Januszkiewicz K."/>
            <person name="Wedrychowicz H."/>
        </authorList>
    </citation>
    <scope>NUCLEOTIDE SEQUENCE [LARGE SCALE GENOMIC DNA]</scope>
    <source>
        <strain evidence="5 6">DSM 19436</strain>
    </source>
</reference>
<dbReference type="GO" id="GO:0003677">
    <property type="term" value="F:DNA binding"/>
    <property type="evidence" value="ECO:0007669"/>
    <property type="project" value="UniProtKB-KW"/>
</dbReference>
<dbReference type="AlphaFoldDB" id="A0A1M5IYU1"/>
<evidence type="ECO:0000256" key="1">
    <source>
        <dbReference type="ARBA" id="ARBA00023015"/>
    </source>
</evidence>
<dbReference type="PROSITE" id="PS01117">
    <property type="entry name" value="HTH_MARR_1"/>
    <property type="match status" value="1"/>
</dbReference>
<gene>
    <name evidence="5" type="ORF">SAMN02745157_4047</name>
</gene>
<dbReference type="PRINTS" id="PR00598">
    <property type="entry name" value="HTHMARR"/>
</dbReference>
<dbReference type="Pfam" id="PF01047">
    <property type="entry name" value="MarR"/>
    <property type="match status" value="1"/>
</dbReference>
<dbReference type="InterPro" id="IPR039422">
    <property type="entry name" value="MarR/SlyA-like"/>
</dbReference>
<keyword evidence="2 5" id="KW-0238">DNA-binding</keyword>
<dbReference type="PANTHER" id="PTHR33164:SF64">
    <property type="entry name" value="TRANSCRIPTIONAL REGULATOR SLYA"/>
    <property type="match status" value="1"/>
</dbReference>
<dbReference type="InterPro" id="IPR036388">
    <property type="entry name" value="WH-like_DNA-bd_sf"/>
</dbReference>
<keyword evidence="3" id="KW-0804">Transcription</keyword>
<evidence type="ECO:0000256" key="3">
    <source>
        <dbReference type="ARBA" id="ARBA00023163"/>
    </source>
</evidence>